<evidence type="ECO:0000313" key="4">
    <source>
        <dbReference type="EMBL" id="KAF4377113.1"/>
    </source>
</evidence>
<dbReference type="InterPro" id="IPR001878">
    <property type="entry name" value="Znf_CCHC"/>
</dbReference>
<dbReference type="EMBL" id="JAATIQ010000003">
    <property type="protein sequence ID" value="KAF4403674.1"/>
    <property type="molecule type" value="Genomic_DNA"/>
</dbReference>
<evidence type="ECO:0000313" key="6">
    <source>
        <dbReference type="Proteomes" id="UP000525078"/>
    </source>
</evidence>
<dbReference type="Pfam" id="PF00098">
    <property type="entry name" value="zf-CCHC"/>
    <property type="match status" value="1"/>
</dbReference>
<dbReference type="Proteomes" id="UP000583929">
    <property type="component" value="Unassembled WGS sequence"/>
</dbReference>
<dbReference type="GO" id="GO:0003676">
    <property type="term" value="F:nucleic acid binding"/>
    <property type="evidence" value="ECO:0007669"/>
    <property type="project" value="InterPro"/>
</dbReference>
<evidence type="ECO:0000256" key="2">
    <source>
        <dbReference type="SAM" id="MobiDB-lite"/>
    </source>
</evidence>
<keyword evidence="1" id="KW-0862">Zinc</keyword>
<proteinExistence type="predicted"/>
<feature type="region of interest" description="Disordered" evidence="2">
    <location>
        <begin position="83"/>
        <end position="131"/>
    </location>
</feature>
<evidence type="ECO:0000313" key="7">
    <source>
        <dbReference type="Proteomes" id="UP000583929"/>
    </source>
</evidence>
<evidence type="ECO:0000259" key="3">
    <source>
        <dbReference type="PROSITE" id="PS50158"/>
    </source>
</evidence>
<dbReference type="EMBL" id="JAATIP010000082">
    <property type="protein sequence ID" value="KAF4377113.1"/>
    <property type="molecule type" value="Genomic_DNA"/>
</dbReference>
<protein>
    <recommendedName>
        <fullName evidence="3">CCHC-type domain-containing protein</fullName>
    </recommendedName>
</protein>
<feature type="domain" description="CCHC-type" evidence="3">
    <location>
        <begin position="66"/>
        <end position="81"/>
    </location>
</feature>
<dbReference type="SUPFAM" id="SSF57756">
    <property type="entry name" value="Retrovirus zinc finger-like domains"/>
    <property type="match status" value="1"/>
</dbReference>
<evidence type="ECO:0000313" key="5">
    <source>
        <dbReference type="EMBL" id="KAF4403674.1"/>
    </source>
</evidence>
<keyword evidence="7" id="KW-1185">Reference proteome</keyword>
<dbReference type="SMART" id="SM00343">
    <property type="entry name" value="ZnF_C2HC"/>
    <property type="match status" value="1"/>
</dbReference>
<keyword evidence="1" id="KW-0479">Metal-binding</keyword>
<accession>A0A7J6I7U4</accession>
<feature type="region of interest" description="Disordered" evidence="2">
    <location>
        <begin position="13"/>
        <end position="60"/>
    </location>
</feature>
<sequence>MMLKGYAGVIHPMLGPQLWPRSGLNPIEPPEETNMPGRPKKKRRRDADEPPPANTTKTRRYGQVHKCGNCGVAGHIARKCPTTVTQVTVQPKKRGRPPSINPTEETKKRKERLRKQRPRENTAGGMADANI</sequence>
<dbReference type="InterPro" id="IPR036875">
    <property type="entry name" value="Znf_CCHC_sf"/>
</dbReference>
<name>A0A7J6I7U4_CANSA</name>
<dbReference type="Proteomes" id="UP000525078">
    <property type="component" value="Unassembled WGS sequence"/>
</dbReference>
<keyword evidence="1" id="KW-0863">Zinc-finger</keyword>
<organism evidence="5 7">
    <name type="scientific">Cannabis sativa</name>
    <name type="common">Hemp</name>
    <name type="synonym">Marijuana</name>
    <dbReference type="NCBI Taxonomy" id="3483"/>
    <lineage>
        <taxon>Eukaryota</taxon>
        <taxon>Viridiplantae</taxon>
        <taxon>Streptophyta</taxon>
        <taxon>Embryophyta</taxon>
        <taxon>Tracheophyta</taxon>
        <taxon>Spermatophyta</taxon>
        <taxon>Magnoliopsida</taxon>
        <taxon>eudicotyledons</taxon>
        <taxon>Gunneridae</taxon>
        <taxon>Pentapetalae</taxon>
        <taxon>rosids</taxon>
        <taxon>fabids</taxon>
        <taxon>Rosales</taxon>
        <taxon>Cannabaceae</taxon>
        <taxon>Cannabis</taxon>
    </lineage>
</organism>
<dbReference type="GO" id="GO:0008270">
    <property type="term" value="F:zinc ion binding"/>
    <property type="evidence" value="ECO:0007669"/>
    <property type="project" value="UniProtKB-KW"/>
</dbReference>
<dbReference type="AlphaFoldDB" id="A0A7J6I7U4"/>
<comment type="caution">
    <text evidence="5">The sequence shown here is derived from an EMBL/GenBank/DDBJ whole genome shotgun (WGS) entry which is preliminary data.</text>
</comment>
<dbReference type="PROSITE" id="PS50158">
    <property type="entry name" value="ZF_CCHC"/>
    <property type="match status" value="1"/>
</dbReference>
<gene>
    <name evidence="4" type="ORF">F8388_017517</name>
    <name evidence="5" type="ORF">G4B88_002527</name>
</gene>
<evidence type="ECO:0000256" key="1">
    <source>
        <dbReference type="PROSITE-ProRule" id="PRU00047"/>
    </source>
</evidence>
<dbReference type="Gene3D" id="4.10.60.10">
    <property type="entry name" value="Zinc finger, CCHC-type"/>
    <property type="match status" value="1"/>
</dbReference>
<reference evidence="6 7" key="1">
    <citation type="journal article" date="2020" name="bioRxiv">
        <title>Sequence and annotation of 42 cannabis genomes reveals extensive copy number variation in cannabinoid synthesis and pathogen resistance genes.</title>
        <authorList>
            <person name="Mckernan K.J."/>
            <person name="Helbert Y."/>
            <person name="Kane L.T."/>
            <person name="Ebling H."/>
            <person name="Zhang L."/>
            <person name="Liu B."/>
            <person name="Eaton Z."/>
            <person name="Mclaughlin S."/>
            <person name="Kingan S."/>
            <person name="Baybayan P."/>
            <person name="Concepcion G."/>
            <person name="Jordan M."/>
            <person name="Riva A."/>
            <person name="Barbazuk W."/>
            <person name="Harkins T."/>
        </authorList>
    </citation>
    <scope>NUCLEOTIDE SEQUENCE [LARGE SCALE GENOMIC DNA]</scope>
    <source>
        <strain evidence="6 7">cv. Jamaican Lion 4</strain>
        <strain evidence="5">Father</strain>
        <strain evidence="4">Mother</strain>
        <tissue evidence="5">Leaf</tissue>
    </source>
</reference>